<dbReference type="Pfam" id="PF00535">
    <property type="entry name" value="Glycos_transf_2"/>
    <property type="match status" value="1"/>
</dbReference>
<dbReference type="PANTHER" id="PTHR48090">
    <property type="entry name" value="UNDECAPRENYL-PHOSPHATE 4-DEOXY-4-FORMAMIDO-L-ARABINOSE TRANSFERASE-RELATED"/>
    <property type="match status" value="1"/>
</dbReference>
<proteinExistence type="predicted"/>
<dbReference type="GO" id="GO:0016740">
    <property type="term" value="F:transferase activity"/>
    <property type="evidence" value="ECO:0007669"/>
    <property type="project" value="UniProtKB-KW"/>
</dbReference>
<dbReference type="STRING" id="331679.IV81_GL000283"/>
<evidence type="ECO:0000313" key="4">
    <source>
        <dbReference type="Proteomes" id="UP000051859"/>
    </source>
</evidence>
<feature type="transmembrane region" description="Helical" evidence="1">
    <location>
        <begin position="267"/>
        <end position="290"/>
    </location>
</feature>
<dbReference type="PANTHER" id="PTHR48090:SF8">
    <property type="entry name" value="GLYCOSYLTRANSFERASE CSBB-RELATED"/>
    <property type="match status" value="1"/>
</dbReference>
<dbReference type="GO" id="GO:0005886">
    <property type="term" value="C:plasma membrane"/>
    <property type="evidence" value="ECO:0007669"/>
    <property type="project" value="TreeGrafter"/>
</dbReference>
<evidence type="ECO:0000256" key="1">
    <source>
        <dbReference type="SAM" id="Phobius"/>
    </source>
</evidence>
<dbReference type="SUPFAM" id="SSF53448">
    <property type="entry name" value="Nucleotide-diphospho-sugar transferases"/>
    <property type="match status" value="1"/>
</dbReference>
<accession>A0A0R2L383</accession>
<dbReference type="EMBL" id="JQBX01000011">
    <property type="protein sequence ID" value="KRN93706.1"/>
    <property type="molecule type" value="Genomic_DNA"/>
</dbReference>
<dbReference type="AlphaFoldDB" id="A0A0R2L383"/>
<keyword evidence="1" id="KW-0812">Transmembrane</keyword>
<dbReference type="InterPro" id="IPR029044">
    <property type="entry name" value="Nucleotide-diphossugar_trans"/>
</dbReference>
<reference evidence="3 4" key="1">
    <citation type="journal article" date="2015" name="Genome Announc.">
        <title>Expanding the biotechnology potential of lactobacilli through comparative genomics of 213 strains and associated genera.</title>
        <authorList>
            <person name="Sun Z."/>
            <person name="Harris H.M."/>
            <person name="McCann A."/>
            <person name="Guo C."/>
            <person name="Argimon S."/>
            <person name="Zhang W."/>
            <person name="Yang X."/>
            <person name="Jeffery I.B."/>
            <person name="Cooney J.C."/>
            <person name="Kagawa T.F."/>
            <person name="Liu W."/>
            <person name="Song Y."/>
            <person name="Salvetti E."/>
            <person name="Wrobel A."/>
            <person name="Rasinkangas P."/>
            <person name="Parkhill J."/>
            <person name="Rea M.C."/>
            <person name="O'Sullivan O."/>
            <person name="Ritari J."/>
            <person name="Douillard F.P."/>
            <person name="Paul Ross R."/>
            <person name="Yang R."/>
            <person name="Briner A.E."/>
            <person name="Felis G.E."/>
            <person name="de Vos W.M."/>
            <person name="Barrangou R."/>
            <person name="Klaenhammer T.R."/>
            <person name="Caufield P.W."/>
            <person name="Cui Y."/>
            <person name="Zhang H."/>
            <person name="O'Toole P.W."/>
        </authorList>
    </citation>
    <scope>NUCLEOTIDE SEQUENCE [LARGE SCALE GENOMIC DNA]</scope>
    <source>
        <strain evidence="3 4">DSM 18001</strain>
    </source>
</reference>
<sequence length="308" mass="35015">MKKLSVIVPAYNEEETVEIFYNEFAKVERQMDVESELIFIDDGSKDNTLAELKKLQELHSEVHYISFSRNFGKEAALYAGLQKADGDYVAVMDVDLQDPPELLPKMVGIVEKGEYDAVATRRQDRDGESKVRSFFARKFYKWINKVSSLELVDGARDFRVMTRQMVDNILSMQERERFSKGLFNWVGFNTYYISYENRERVAGSTSWSFWGLLKYAIEGFISFSTAPLAFVTSAGVATCLLAILGAIIVVVRAMIFPGTSAFGWPSLAVIILFFSGVQLLSLGIIGRYIAEIYLEVKKRPVYIVKEEK</sequence>
<dbReference type="InterPro" id="IPR050256">
    <property type="entry name" value="Glycosyltransferase_2"/>
</dbReference>
<dbReference type="CDD" id="cd04187">
    <property type="entry name" value="DPM1_like_bac"/>
    <property type="match status" value="1"/>
</dbReference>
<feature type="transmembrane region" description="Helical" evidence="1">
    <location>
        <begin position="228"/>
        <end position="255"/>
    </location>
</feature>
<protein>
    <submittedName>
        <fullName evidence="3">Glycosyltransferase-like protein</fullName>
    </submittedName>
</protein>
<organism evidence="3 4">
    <name type="scientific">Pediococcus stilesii</name>
    <dbReference type="NCBI Taxonomy" id="331679"/>
    <lineage>
        <taxon>Bacteria</taxon>
        <taxon>Bacillati</taxon>
        <taxon>Bacillota</taxon>
        <taxon>Bacilli</taxon>
        <taxon>Lactobacillales</taxon>
        <taxon>Lactobacillaceae</taxon>
        <taxon>Pediococcus</taxon>
    </lineage>
</organism>
<dbReference type="PATRIC" id="fig|331679.3.peg.288"/>
<name>A0A0R2L383_9LACO</name>
<dbReference type="RefSeq" id="WP_057803249.1">
    <property type="nucleotide sequence ID" value="NZ_JQBX01000011.1"/>
</dbReference>
<dbReference type="Gene3D" id="3.90.550.10">
    <property type="entry name" value="Spore Coat Polysaccharide Biosynthesis Protein SpsA, Chain A"/>
    <property type="match status" value="1"/>
</dbReference>
<evidence type="ECO:0000259" key="2">
    <source>
        <dbReference type="Pfam" id="PF00535"/>
    </source>
</evidence>
<comment type="caution">
    <text evidence="3">The sequence shown here is derived from an EMBL/GenBank/DDBJ whole genome shotgun (WGS) entry which is preliminary data.</text>
</comment>
<keyword evidence="1" id="KW-1133">Transmembrane helix</keyword>
<dbReference type="InterPro" id="IPR001173">
    <property type="entry name" value="Glyco_trans_2-like"/>
</dbReference>
<keyword evidence="1" id="KW-0472">Membrane</keyword>
<gene>
    <name evidence="3" type="ORF">IV81_GL000283</name>
</gene>
<feature type="domain" description="Glycosyltransferase 2-like" evidence="2">
    <location>
        <begin position="5"/>
        <end position="169"/>
    </location>
</feature>
<evidence type="ECO:0000313" key="3">
    <source>
        <dbReference type="EMBL" id="KRN93706.1"/>
    </source>
</evidence>
<keyword evidence="3" id="KW-0808">Transferase</keyword>
<dbReference type="Proteomes" id="UP000051859">
    <property type="component" value="Unassembled WGS sequence"/>
</dbReference>
<keyword evidence="4" id="KW-1185">Reference proteome</keyword>